<dbReference type="RefSeq" id="WP_006429517.1">
    <property type="nucleotide sequence ID" value="NZ_AOID01000009.1"/>
</dbReference>
<dbReference type="OrthoDB" id="137725at2157"/>
<dbReference type="EMBL" id="AOID01000009">
    <property type="protein sequence ID" value="ELY70402.1"/>
    <property type="molecule type" value="Genomic_DNA"/>
</dbReference>
<dbReference type="PATRIC" id="fig|1227496.3.peg.487"/>
<dbReference type="Proteomes" id="UP000011632">
    <property type="component" value="Unassembled WGS sequence"/>
</dbReference>
<comment type="caution">
    <text evidence="1">The sequence shown here is derived from an EMBL/GenBank/DDBJ whole genome shotgun (WGS) entry which is preliminary data.</text>
</comment>
<evidence type="ECO:0000313" key="1">
    <source>
        <dbReference type="EMBL" id="ELY70402.1"/>
    </source>
</evidence>
<evidence type="ECO:0008006" key="3">
    <source>
        <dbReference type="Google" id="ProtNLM"/>
    </source>
</evidence>
<dbReference type="InterPro" id="IPR029046">
    <property type="entry name" value="LolA/LolB/LppX"/>
</dbReference>
<keyword evidence="2" id="KW-1185">Reference proteome</keyword>
<sequence length="389" mass="41931">MLASDRDPRSALLSVALALVLLTAGCATLPSSGPTPADIEQEISDAEPPNDVTATVEVRRTVDGETTRYTEAVWLRADGKSRIETSAGGAETVIADDGDERWHYDATHNWATRLETDPNATSYLEGLYEQQKRYLEAYEITATEETTVDGRDAYRVAFDPPDGETIERSISVLIEDTEYVIPLATSEGEPADRSVDRVEVWYDQETLFPVKHAVEGEGVALERTYRNFTVDGGIDDEHFAFDPQAAGANGTHVESVTFPSIDAYETIDAAAAAVPFAVAEPPADALPDAVELDSITSYEFPDENRTQVSLRYRTPDDETVAVTTSDGPRRFAVGGDAVAVGTATGTIAETDAGTEVQWSCGEQTYSVFADEAFDDGTAVAVGESLQTDC</sequence>
<reference evidence="1 2" key="1">
    <citation type="journal article" date="2014" name="PLoS Genet.">
        <title>Phylogenetically driven sequencing of extremely halophilic archaea reveals strategies for static and dynamic osmo-response.</title>
        <authorList>
            <person name="Becker E.A."/>
            <person name="Seitzer P.M."/>
            <person name="Tritt A."/>
            <person name="Larsen D."/>
            <person name="Krusor M."/>
            <person name="Yao A.I."/>
            <person name="Wu D."/>
            <person name="Madern D."/>
            <person name="Eisen J.A."/>
            <person name="Darling A.E."/>
            <person name="Facciotti M.T."/>
        </authorList>
    </citation>
    <scope>NUCLEOTIDE SEQUENCE [LARGE SCALE GENOMIC DNA]</scope>
    <source>
        <strain evidence="1 2">JCM 10478</strain>
    </source>
</reference>
<dbReference type="InterPro" id="IPR052944">
    <property type="entry name" value="Sporulation_related"/>
</dbReference>
<protein>
    <recommendedName>
        <fullName evidence="3">Outer membrane lipoprotein carrier protein LolA</fullName>
    </recommendedName>
</protein>
<evidence type="ECO:0000313" key="2">
    <source>
        <dbReference type="Proteomes" id="UP000011632"/>
    </source>
</evidence>
<dbReference type="SUPFAM" id="SSF89392">
    <property type="entry name" value="Prokaryotic lipoproteins and lipoprotein localization factors"/>
    <property type="match status" value="1"/>
</dbReference>
<accession>L9Y9M1</accession>
<dbReference type="AlphaFoldDB" id="L9Y9M1"/>
<dbReference type="PANTHER" id="PTHR37507">
    <property type="entry name" value="SPORULATION PROTEIN YDCC"/>
    <property type="match status" value="1"/>
</dbReference>
<proteinExistence type="predicted"/>
<name>L9Y9M1_9EURY</name>
<dbReference type="Gene3D" id="2.50.20.10">
    <property type="entry name" value="Lipoprotein localisation LolA/LolB/LppX"/>
    <property type="match status" value="1"/>
</dbReference>
<dbReference type="STRING" id="1227496.C489_02381"/>
<dbReference type="PROSITE" id="PS51257">
    <property type="entry name" value="PROKAR_LIPOPROTEIN"/>
    <property type="match status" value="1"/>
</dbReference>
<gene>
    <name evidence="1" type="ORF">C489_02381</name>
</gene>
<dbReference type="PANTHER" id="PTHR37507:SF2">
    <property type="entry name" value="SPORULATION PROTEIN YDCC"/>
    <property type="match status" value="1"/>
</dbReference>
<organism evidence="1 2">
    <name type="scientific">Natrinema versiforme JCM 10478</name>
    <dbReference type="NCBI Taxonomy" id="1227496"/>
    <lineage>
        <taxon>Archaea</taxon>
        <taxon>Methanobacteriati</taxon>
        <taxon>Methanobacteriota</taxon>
        <taxon>Stenosarchaea group</taxon>
        <taxon>Halobacteria</taxon>
        <taxon>Halobacteriales</taxon>
        <taxon>Natrialbaceae</taxon>
        <taxon>Natrinema</taxon>
    </lineage>
</organism>